<accession>A0A172T8T1</accession>
<dbReference type="EMBL" id="CP011387">
    <property type="protein sequence ID" value="ANE43213.1"/>
    <property type="molecule type" value="Genomic_DNA"/>
</dbReference>
<dbReference type="PANTHER" id="PTHR10900:SF77">
    <property type="entry name" value="FI19380P1"/>
    <property type="match status" value="1"/>
</dbReference>
<feature type="signal peptide" evidence="2">
    <location>
        <begin position="1"/>
        <end position="20"/>
    </location>
</feature>
<feature type="compositionally biased region" description="Low complexity" evidence="1">
    <location>
        <begin position="233"/>
        <end position="258"/>
    </location>
</feature>
<dbReference type="Pfam" id="PF02469">
    <property type="entry name" value="Fasciclin"/>
    <property type="match status" value="3"/>
</dbReference>
<dbReference type="Proteomes" id="UP000077363">
    <property type="component" value="Chromosome"/>
</dbReference>
<dbReference type="InterPro" id="IPR036378">
    <property type="entry name" value="FAS1_dom_sf"/>
</dbReference>
<dbReference type="PROSITE" id="PS50213">
    <property type="entry name" value="FAS1"/>
    <property type="match status" value="3"/>
</dbReference>
<feature type="region of interest" description="Disordered" evidence="1">
    <location>
        <begin position="175"/>
        <end position="208"/>
    </location>
</feature>
<evidence type="ECO:0000313" key="4">
    <source>
        <dbReference type="EMBL" id="ANE43213.1"/>
    </source>
</evidence>
<keyword evidence="5" id="KW-1185">Reference proteome</keyword>
<dbReference type="PATRIC" id="fig|1182568.3.peg.1019"/>
<dbReference type="PANTHER" id="PTHR10900">
    <property type="entry name" value="PERIOSTIN-RELATED"/>
    <property type="match status" value="1"/>
</dbReference>
<sequence>MKKQTGLMTLSLLLATSAVAGGAGTPVARPATAASPAACKTIAQLVTSDPQFSTLAVAVEAAGLGDVLSSGAFTVFAPTNAAFAKVPSDMLATVLNDPEMLRSVLLYHVVPGKIAANQVVGLKSARTAQGSTIAVAVNGSNVMINDANVTKVNVAACNGVIHIIDTVLMPPMPAAATPAPEPVAETPAPEPVAETPAPEPVAETPAPEPVAEVAAPAPVFNISQIPATPLSGATTTTTTETATTETTTEAVTTTTTPEVTATAEATAECVVGSNTLYDVIVADDRFSTLRDLLSDAGLTETLMSGEYTVFAPTNDAFAAVDPDTLAIIASTPDLLRQVLLYHVVAGTVTAEKLAGGEVLKTAEGGDLTPGTRDGKQLIGIATVDVVSAAVGTTTSDPCNGVLYTIDQVLLPPNFTLPAPVVEAPAAEATTATTDTTATATTTTTTTTTTATVTTTSAVLAADARFSTLVSLLQAAGLVDTVNNGTFTVFAPTNEAFAKVPATTLASLQADPAKLRQVLLYHVVASSVDLVAAGAELTSAEGSLLPIVRADSTVKVAGGTVNTTAIMGGGTSKVYVIDTVLLPPSLR</sequence>
<dbReference type="STRING" id="1182568.SU48_04910"/>
<protein>
    <submittedName>
        <fullName evidence="4">Fasciclin</fullName>
    </submittedName>
</protein>
<dbReference type="OrthoDB" id="9800666at2"/>
<dbReference type="FunFam" id="2.30.180.10:FF:000032">
    <property type="entry name" value="Fasciclin domain-containing protein, putative"/>
    <property type="match status" value="3"/>
</dbReference>
<feature type="region of interest" description="Disordered" evidence="1">
    <location>
        <begin position="226"/>
        <end position="258"/>
    </location>
</feature>
<feature type="domain" description="FAS1" evidence="3">
    <location>
        <begin position="273"/>
        <end position="409"/>
    </location>
</feature>
<gene>
    <name evidence="4" type="ORF">SU48_04910</name>
</gene>
<dbReference type="InterPro" id="IPR050904">
    <property type="entry name" value="Adhesion/Biosynth-related"/>
</dbReference>
<feature type="chain" id="PRO_5008000510" evidence="2">
    <location>
        <begin position="21"/>
        <end position="586"/>
    </location>
</feature>
<feature type="domain" description="FAS1" evidence="3">
    <location>
        <begin position="39"/>
        <end position="168"/>
    </location>
</feature>
<evidence type="ECO:0000256" key="2">
    <source>
        <dbReference type="SAM" id="SignalP"/>
    </source>
</evidence>
<proteinExistence type="predicted"/>
<evidence type="ECO:0000256" key="1">
    <source>
        <dbReference type="SAM" id="MobiDB-lite"/>
    </source>
</evidence>
<name>A0A172T8T1_9DEIO</name>
<organism evidence="4 5">
    <name type="scientific">Deinococcus puniceus</name>
    <dbReference type="NCBI Taxonomy" id="1182568"/>
    <lineage>
        <taxon>Bacteria</taxon>
        <taxon>Thermotogati</taxon>
        <taxon>Deinococcota</taxon>
        <taxon>Deinococci</taxon>
        <taxon>Deinococcales</taxon>
        <taxon>Deinococcaceae</taxon>
        <taxon>Deinococcus</taxon>
    </lineage>
</organism>
<dbReference type="GO" id="GO:0005615">
    <property type="term" value="C:extracellular space"/>
    <property type="evidence" value="ECO:0007669"/>
    <property type="project" value="TreeGrafter"/>
</dbReference>
<dbReference type="SMART" id="SM00554">
    <property type="entry name" value="FAS1"/>
    <property type="match status" value="3"/>
</dbReference>
<evidence type="ECO:0000313" key="5">
    <source>
        <dbReference type="Proteomes" id="UP000077363"/>
    </source>
</evidence>
<dbReference type="KEGG" id="dpu:SU48_04910"/>
<dbReference type="AlphaFoldDB" id="A0A172T8T1"/>
<dbReference type="InterPro" id="IPR000782">
    <property type="entry name" value="FAS1_domain"/>
</dbReference>
<evidence type="ECO:0000259" key="3">
    <source>
        <dbReference type="PROSITE" id="PS50213"/>
    </source>
</evidence>
<dbReference type="SUPFAM" id="SSF82153">
    <property type="entry name" value="FAS1 domain"/>
    <property type="match status" value="3"/>
</dbReference>
<keyword evidence="2" id="KW-0732">Signal</keyword>
<reference evidence="4 5" key="1">
    <citation type="submission" date="2015-01" db="EMBL/GenBank/DDBJ databases">
        <title>Deinococcus puniceus/DY1/ whole genome sequencing.</title>
        <authorList>
            <person name="Kim M.K."/>
            <person name="Srinivasan S."/>
            <person name="Lee J.-J."/>
        </authorList>
    </citation>
    <scope>NUCLEOTIDE SEQUENCE [LARGE SCALE GENOMIC DNA]</scope>
    <source>
        <strain evidence="4 5">DY1</strain>
    </source>
</reference>
<feature type="domain" description="FAS1" evidence="3">
    <location>
        <begin position="452"/>
        <end position="580"/>
    </location>
</feature>
<dbReference type="Gene3D" id="2.30.180.10">
    <property type="entry name" value="FAS1 domain"/>
    <property type="match status" value="3"/>
</dbReference>